<comment type="caution">
    <text evidence="1">The sequence shown here is derived from an EMBL/GenBank/DDBJ whole genome shotgun (WGS) entry which is preliminary data.</text>
</comment>
<gene>
    <name evidence="1" type="ORF">APZ42_025061</name>
</gene>
<keyword evidence="2" id="KW-1185">Reference proteome</keyword>
<reference evidence="1 2" key="1">
    <citation type="submission" date="2016-03" db="EMBL/GenBank/DDBJ databases">
        <title>EvidentialGene: Evidence-directed Construction of Genes on Genomes.</title>
        <authorList>
            <person name="Gilbert D.G."/>
            <person name="Choi J.-H."/>
            <person name="Mockaitis K."/>
            <person name="Colbourne J."/>
            <person name="Pfrender M."/>
        </authorList>
    </citation>
    <scope>NUCLEOTIDE SEQUENCE [LARGE SCALE GENOMIC DNA]</scope>
    <source>
        <strain evidence="1 2">Xinb3</strain>
        <tissue evidence="1">Complete organism</tissue>
    </source>
</reference>
<dbReference type="GO" id="GO:0003723">
    <property type="term" value="F:RNA binding"/>
    <property type="evidence" value="ECO:0007669"/>
    <property type="project" value="TreeGrafter"/>
</dbReference>
<dbReference type="EMBL" id="LRGB01001792">
    <property type="protein sequence ID" value="KZS10475.1"/>
    <property type="molecule type" value="Genomic_DNA"/>
</dbReference>
<dbReference type="Proteomes" id="UP000076858">
    <property type="component" value="Unassembled WGS sequence"/>
</dbReference>
<dbReference type="OrthoDB" id="7695795at2759"/>
<name>A0A164THZ0_9CRUS</name>
<organism evidence="1 2">
    <name type="scientific">Daphnia magna</name>
    <dbReference type="NCBI Taxonomy" id="35525"/>
    <lineage>
        <taxon>Eukaryota</taxon>
        <taxon>Metazoa</taxon>
        <taxon>Ecdysozoa</taxon>
        <taxon>Arthropoda</taxon>
        <taxon>Crustacea</taxon>
        <taxon>Branchiopoda</taxon>
        <taxon>Diplostraca</taxon>
        <taxon>Cladocera</taxon>
        <taxon>Anomopoda</taxon>
        <taxon>Daphniidae</taxon>
        <taxon>Daphnia</taxon>
    </lineage>
</organism>
<dbReference type="InterPro" id="IPR028816">
    <property type="entry name" value="Caprin"/>
</dbReference>
<sequence>MTHVQVDPVLPYKLFQIINLPGATDNETHCVLFGNLPDYLVVSADIETFLELSKDDVQDCSKVGRPLCKFHNGINKRTARKSCGIAVFLNDTPIINTQCRKKFTEWRGPEVVNMGTNQWVYSATKPHEIVFSFPPGGEQQPLRTATLPLVGMFEIPLGCTTRTEEWVSPASMERNIKASKLQEVVLPRVKIFSQDVNTTASKKHTFVELPRENTSSIDIISQLLHRNAQASLPTEITGEQIHNLTIETENKKKRLLYVTLTNW</sequence>
<dbReference type="PANTHER" id="PTHR22922:SF19">
    <property type="entry name" value="CAPRIN HOMOLOG"/>
    <property type="match status" value="1"/>
</dbReference>
<dbReference type="AlphaFoldDB" id="A0A164THZ0"/>
<evidence type="ECO:0000313" key="2">
    <source>
        <dbReference type="Proteomes" id="UP000076858"/>
    </source>
</evidence>
<evidence type="ECO:0000313" key="1">
    <source>
        <dbReference type="EMBL" id="KZS10475.1"/>
    </source>
</evidence>
<proteinExistence type="predicted"/>
<protein>
    <submittedName>
        <fullName evidence="1">Uncharacterized protein</fullName>
    </submittedName>
</protein>
<dbReference type="GO" id="GO:0005737">
    <property type="term" value="C:cytoplasm"/>
    <property type="evidence" value="ECO:0007669"/>
    <property type="project" value="TreeGrafter"/>
</dbReference>
<accession>A0A164THZ0</accession>
<dbReference type="PANTHER" id="PTHR22922">
    <property type="entry name" value="GPI-ANCHORED PROTEIN P137"/>
    <property type="match status" value="1"/>
</dbReference>